<dbReference type="AlphaFoldDB" id="A0A4V2UY01"/>
<comment type="caution">
    <text evidence="2">The sequence shown here is derived from an EMBL/GenBank/DDBJ whole genome shotgun (WGS) entry which is preliminary data.</text>
</comment>
<dbReference type="EMBL" id="SMAI01000004">
    <property type="protein sequence ID" value="TCT05558.1"/>
    <property type="molecule type" value="Genomic_DNA"/>
</dbReference>
<protein>
    <submittedName>
        <fullName evidence="2">Uncharacterized protein</fullName>
    </submittedName>
</protein>
<proteinExistence type="predicted"/>
<keyword evidence="1" id="KW-0732">Signal</keyword>
<feature type="chain" id="PRO_5020822871" evidence="1">
    <location>
        <begin position="22"/>
        <end position="151"/>
    </location>
</feature>
<gene>
    <name evidence="2" type="ORF">EDC64_104115</name>
</gene>
<evidence type="ECO:0000256" key="1">
    <source>
        <dbReference type="SAM" id="SignalP"/>
    </source>
</evidence>
<evidence type="ECO:0000313" key="3">
    <source>
        <dbReference type="Proteomes" id="UP000294664"/>
    </source>
</evidence>
<feature type="signal peptide" evidence="1">
    <location>
        <begin position="1"/>
        <end position="21"/>
    </location>
</feature>
<keyword evidence="3" id="KW-1185">Reference proteome</keyword>
<organism evidence="2 3">
    <name type="scientific">Aquabacter spiritensis</name>
    <dbReference type="NCBI Taxonomy" id="933073"/>
    <lineage>
        <taxon>Bacteria</taxon>
        <taxon>Pseudomonadati</taxon>
        <taxon>Pseudomonadota</taxon>
        <taxon>Alphaproteobacteria</taxon>
        <taxon>Hyphomicrobiales</taxon>
        <taxon>Xanthobacteraceae</taxon>
        <taxon>Aquabacter</taxon>
    </lineage>
</organism>
<reference evidence="2 3" key="1">
    <citation type="submission" date="2019-03" db="EMBL/GenBank/DDBJ databases">
        <title>Genomic Encyclopedia of Type Strains, Phase IV (KMG-IV): sequencing the most valuable type-strain genomes for metagenomic binning, comparative biology and taxonomic classification.</title>
        <authorList>
            <person name="Goeker M."/>
        </authorList>
    </citation>
    <scope>NUCLEOTIDE SEQUENCE [LARGE SCALE GENOMIC DNA]</scope>
    <source>
        <strain evidence="2 3">DSM 9035</strain>
    </source>
</reference>
<dbReference type="Proteomes" id="UP000294664">
    <property type="component" value="Unassembled WGS sequence"/>
</dbReference>
<evidence type="ECO:0000313" key="2">
    <source>
        <dbReference type="EMBL" id="TCT05558.1"/>
    </source>
</evidence>
<dbReference type="OrthoDB" id="8128744at2"/>
<accession>A0A4V2UY01</accession>
<dbReference type="RefSeq" id="WP_132030901.1">
    <property type="nucleotide sequence ID" value="NZ_SMAI01000004.1"/>
</dbReference>
<name>A0A4V2UY01_9HYPH</name>
<sequence length="151" mass="15955">MRSILLAAAGIAFFGTGAASAQTLNPDQARAFVVGRTFAFSCFEGSTGAGRVFPDGSVIGTITFNSQGSARFVRLPPNTVRVRGENVCGFVDGMTFEPCFEVVKTGAATFRGQLAGVETMWCDFTRLSTENPKVASRRKARPSVSAEASAE</sequence>